<gene>
    <name evidence="1" type="ORF">F2Q68_00025579</name>
</gene>
<reference evidence="1" key="1">
    <citation type="submission" date="2019-12" db="EMBL/GenBank/DDBJ databases">
        <title>Genome sequencing and annotation of Brassica cretica.</title>
        <authorList>
            <person name="Studholme D.J."/>
            <person name="Sarris P.F."/>
        </authorList>
    </citation>
    <scope>NUCLEOTIDE SEQUENCE</scope>
    <source>
        <strain evidence="1">PFS-001/15</strain>
        <tissue evidence="1">Leaf</tissue>
    </source>
</reference>
<dbReference type="EMBL" id="QGKW02001911">
    <property type="protein sequence ID" value="KAF2565843.1"/>
    <property type="molecule type" value="Genomic_DNA"/>
</dbReference>
<comment type="caution">
    <text evidence="1">The sequence shown here is derived from an EMBL/GenBank/DDBJ whole genome shotgun (WGS) entry which is preliminary data.</text>
</comment>
<dbReference type="AlphaFoldDB" id="A0A8S9I8R9"/>
<protein>
    <submittedName>
        <fullName evidence="1">Uncharacterized protein</fullName>
    </submittedName>
</protein>
<name>A0A8S9I8R9_BRACR</name>
<organism evidence="1 2">
    <name type="scientific">Brassica cretica</name>
    <name type="common">Mustard</name>
    <dbReference type="NCBI Taxonomy" id="69181"/>
    <lineage>
        <taxon>Eukaryota</taxon>
        <taxon>Viridiplantae</taxon>
        <taxon>Streptophyta</taxon>
        <taxon>Embryophyta</taxon>
        <taxon>Tracheophyta</taxon>
        <taxon>Spermatophyta</taxon>
        <taxon>Magnoliopsida</taxon>
        <taxon>eudicotyledons</taxon>
        <taxon>Gunneridae</taxon>
        <taxon>Pentapetalae</taxon>
        <taxon>rosids</taxon>
        <taxon>malvids</taxon>
        <taxon>Brassicales</taxon>
        <taxon>Brassicaceae</taxon>
        <taxon>Brassiceae</taxon>
        <taxon>Brassica</taxon>
    </lineage>
</organism>
<evidence type="ECO:0000313" key="1">
    <source>
        <dbReference type="EMBL" id="KAF2565843.1"/>
    </source>
</evidence>
<dbReference type="Proteomes" id="UP000712281">
    <property type="component" value="Unassembled WGS sequence"/>
</dbReference>
<proteinExistence type="predicted"/>
<accession>A0A8S9I8R9</accession>
<sequence length="83" mass="8580">MWSTDTSFCTLAEASSSSSLIRSKSFVSATSLTSGITAPSALINCPVLLRVRPSSSHNIPFSSTLSMSTSTFSASKQVVSEGG</sequence>
<evidence type="ECO:0000313" key="2">
    <source>
        <dbReference type="Proteomes" id="UP000712281"/>
    </source>
</evidence>